<dbReference type="GO" id="GO:0030672">
    <property type="term" value="C:synaptic vesicle membrane"/>
    <property type="evidence" value="ECO:0007669"/>
    <property type="project" value="TreeGrafter"/>
</dbReference>
<dbReference type="OMA" id="DICAIKV"/>
<dbReference type="Gene3D" id="3.30.470.20">
    <property type="entry name" value="ATP-grasp fold, B domain"/>
    <property type="match status" value="1"/>
</dbReference>
<name>A0A8C4MZX4_EPTBU</name>
<sequence>MLAGGHGTSEPCLDAKYSLLMSKVGSSYKAFVQTALPGHWKALPGEMVRKQVAMTDRYQTWVDLCAQLFGGLDICAIKVLHSSNGSNYIIDVMDSTMPLLGESPTEEQQLIADLVLARLERVLSHPQAPPGQSCLEYILDCNGN</sequence>
<accession>A0A8C4MZX4</accession>
<reference evidence="6" key="1">
    <citation type="submission" date="2025-08" db="UniProtKB">
        <authorList>
            <consortium name="Ensembl"/>
        </authorList>
    </citation>
    <scope>IDENTIFICATION</scope>
</reference>
<proteinExistence type="inferred from homology"/>
<comment type="similarity">
    <text evidence="1">Belongs to the synapsin family.</text>
</comment>
<evidence type="ECO:0000259" key="5">
    <source>
        <dbReference type="Pfam" id="PF02750"/>
    </source>
</evidence>
<dbReference type="Ensembl" id="ENSEBUT00000000349.1">
    <property type="protein sequence ID" value="ENSEBUP00000000060.1"/>
    <property type="gene ID" value="ENSEBUG00000000303.1"/>
</dbReference>
<dbReference type="AlphaFoldDB" id="A0A8C4MZX4"/>
<reference evidence="6" key="2">
    <citation type="submission" date="2025-09" db="UniProtKB">
        <authorList>
            <consortium name="Ensembl"/>
        </authorList>
    </citation>
    <scope>IDENTIFICATION</scope>
</reference>
<dbReference type="FunFam" id="3.30.470.20:FF:000059">
    <property type="entry name" value="Synapsin-3"/>
    <property type="match status" value="1"/>
</dbReference>
<dbReference type="Pfam" id="PF02750">
    <property type="entry name" value="Synapsin_C"/>
    <property type="match status" value="1"/>
</dbReference>
<evidence type="ECO:0000256" key="2">
    <source>
        <dbReference type="ARBA" id="ARBA00022553"/>
    </source>
</evidence>
<feature type="domain" description="Synapsin ATP-binding" evidence="5">
    <location>
        <begin position="4"/>
        <end position="120"/>
    </location>
</feature>
<keyword evidence="2" id="KW-0597">Phosphoprotein</keyword>
<protein>
    <recommendedName>
        <fullName evidence="5">Synapsin ATP-binding domain-containing protein</fullName>
    </recommendedName>
</protein>
<evidence type="ECO:0000256" key="4">
    <source>
        <dbReference type="ARBA" id="ARBA00034103"/>
    </source>
</evidence>
<evidence type="ECO:0000313" key="7">
    <source>
        <dbReference type="Proteomes" id="UP000694388"/>
    </source>
</evidence>
<dbReference type="GO" id="GO:0007269">
    <property type="term" value="P:neurotransmitter secretion"/>
    <property type="evidence" value="ECO:0007669"/>
    <property type="project" value="InterPro"/>
</dbReference>
<dbReference type="Proteomes" id="UP000694388">
    <property type="component" value="Unplaced"/>
</dbReference>
<dbReference type="PRINTS" id="PR01368">
    <property type="entry name" value="SYNAPSIN"/>
</dbReference>
<dbReference type="InterPro" id="IPR001359">
    <property type="entry name" value="Synapsin"/>
</dbReference>
<dbReference type="InterPro" id="IPR020898">
    <property type="entry name" value="Synapsin_ATP-bd_dom"/>
</dbReference>
<comment type="subcellular location">
    <subcellularLocation>
        <location evidence="4">Synapse</location>
    </subcellularLocation>
</comment>
<dbReference type="GeneTree" id="ENSGT00940000156062"/>
<dbReference type="PANTHER" id="PTHR10841:SF17">
    <property type="entry name" value="SYNAPSIN"/>
    <property type="match status" value="1"/>
</dbReference>
<evidence type="ECO:0000256" key="3">
    <source>
        <dbReference type="ARBA" id="ARBA00023018"/>
    </source>
</evidence>
<evidence type="ECO:0000256" key="1">
    <source>
        <dbReference type="ARBA" id="ARBA00008243"/>
    </source>
</evidence>
<evidence type="ECO:0000313" key="6">
    <source>
        <dbReference type="Ensembl" id="ENSEBUP00000000060.1"/>
    </source>
</evidence>
<dbReference type="PANTHER" id="PTHR10841">
    <property type="entry name" value="SYNAPSIN"/>
    <property type="match status" value="1"/>
</dbReference>
<organism evidence="6 7">
    <name type="scientific">Eptatretus burgeri</name>
    <name type="common">Inshore hagfish</name>
    <dbReference type="NCBI Taxonomy" id="7764"/>
    <lineage>
        <taxon>Eukaryota</taxon>
        <taxon>Metazoa</taxon>
        <taxon>Chordata</taxon>
        <taxon>Craniata</taxon>
        <taxon>Vertebrata</taxon>
        <taxon>Cyclostomata</taxon>
        <taxon>Myxini</taxon>
        <taxon>Myxiniformes</taxon>
        <taxon>Myxinidae</taxon>
        <taxon>Eptatretinae</taxon>
        <taxon>Eptatretus</taxon>
    </lineage>
</organism>
<keyword evidence="7" id="KW-1185">Reference proteome</keyword>
<dbReference type="SUPFAM" id="SSF56059">
    <property type="entry name" value="Glutathione synthetase ATP-binding domain-like"/>
    <property type="match status" value="1"/>
</dbReference>
<keyword evidence="3" id="KW-0770">Synapse</keyword>